<protein>
    <submittedName>
        <fullName evidence="2">Uncharacterized protein</fullName>
    </submittedName>
</protein>
<dbReference type="Proteomes" id="UP000886998">
    <property type="component" value="Unassembled WGS sequence"/>
</dbReference>
<dbReference type="EMBL" id="BMAV01003573">
    <property type="protein sequence ID" value="GFY43266.1"/>
    <property type="molecule type" value="Genomic_DNA"/>
</dbReference>
<organism evidence="2 3">
    <name type="scientific">Trichonephila inaurata madagascariensis</name>
    <dbReference type="NCBI Taxonomy" id="2747483"/>
    <lineage>
        <taxon>Eukaryota</taxon>
        <taxon>Metazoa</taxon>
        <taxon>Ecdysozoa</taxon>
        <taxon>Arthropoda</taxon>
        <taxon>Chelicerata</taxon>
        <taxon>Arachnida</taxon>
        <taxon>Araneae</taxon>
        <taxon>Araneomorphae</taxon>
        <taxon>Entelegynae</taxon>
        <taxon>Araneoidea</taxon>
        <taxon>Nephilidae</taxon>
        <taxon>Trichonephila</taxon>
        <taxon>Trichonephila inaurata</taxon>
    </lineage>
</organism>
<keyword evidence="3" id="KW-1185">Reference proteome</keyword>
<comment type="caution">
    <text evidence="2">The sequence shown here is derived from an EMBL/GenBank/DDBJ whole genome shotgun (WGS) entry which is preliminary data.</text>
</comment>
<evidence type="ECO:0000313" key="3">
    <source>
        <dbReference type="Proteomes" id="UP000886998"/>
    </source>
</evidence>
<gene>
    <name evidence="2" type="ORF">TNIN_424651</name>
</gene>
<accession>A0A8X6WZU6</accession>
<evidence type="ECO:0000256" key="1">
    <source>
        <dbReference type="SAM" id="MobiDB-lite"/>
    </source>
</evidence>
<dbReference type="AlphaFoldDB" id="A0A8X6WZU6"/>
<feature type="region of interest" description="Disordered" evidence="1">
    <location>
        <begin position="39"/>
        <end position="63"/>
    </location>
</feature>
<evidence type="ECO:0000313" key="2">
    <source>
        <dbReference type="EMBL" id="GFY43266.1"/>
    </source>
</evidence>
<proteinExistence type="predicted"/>
<reference evidence="2" key="1">
    <citation type="submission" date="2020-08" db="EMBL/GenBank/DDBJ databases">
        <title>Multicomponent nature underlies the extraordinary mechanical properties of spider dragline silk.</title>
        <authorList>
            <person name="Kono N."/>
            <person name="Nakamura H."/>
            <person name="Mori M."/>
            <person name="Yoshida Y."/>
            <person name="Ohtoshi R."/>
            <person name="Malay A.D."/>
            <person name="Moran D.A.P."/>
            <person name="Tomita M."/>
            <person name="Numata K."/>
            <person name="Arakawa K."/>
        </authorList>
    </citation>
    <scope>NUCLEOTIDE SEQUENCE</scope>
</reference>
<name>A0A8X6WZU6_9ARAC</name>
<sequence length="134" mass="14726">MLMDSLEFTKLSRNLSFAIKRITPPPGCHYAHLERNDPHPDIPSSLTTPVVWNDPRGPSTSTPRNACVVNEPCPYLLQPQGLPHAIVCSGPLDGQAYTSTVREEGARSKCKWVFGFSESAKSRHMMIFSGGTSL</sequence>